<dbReference type="Pfam" id="PF25349">
    <property type="entry name" value="PH_PHS1"/>
    <property type="match status" value="1"/>
</dbReference>
<evidence type="ECO:0000313" key="3">
    <source>
        <dbReference type="Proteomes" id="UP000289340"/>
    </source>
</evidence>
<accession>A0A445FT05</accession>
<evidence type="ECO:0000259" key="1">
    <source>
        <dbReference type="Pfam" id="PF25349"/>
    </source>
</evidence>
<dbReference type="AlphaFoldDB" id="A0A445FT05"/>
<name>A0A445FT05_GLYSO</name>
<protein>
    <submittedName>
        <fullName evidence="2">Protein POOR HOMOLOGOUS SYNAPSIS 1 isoform C</fullName>
    </submittedName>
</protein>
<reference evidence="2 3" key="1">
    <citation type="submission" date="2018-09" db="EMBL/GenBank/DDBJ databases">
        <title>A high-quality reference genome of wild soybean provides a powerful tool to mine soybean genomes.</title>
        <authorList>
            <person name="Xie M."/>
            <person name="Chung C.Y.L."/>
            <person name="Li M.-W."/>
            <person name="Wong F.-L."/>
            <person name="Chan T.-F."/>
            <person name="Lam H.-M."/>
        </authorList>
    </citation>
    <scope>NUCLEOTIDE SEQUENCE [LARGE SCALE GENOMIC DNA]</scope>
    <source>
        <strain evidence="3">cv. W05</strain>
        <tissue evidence="2">Hypocotyl of etiolated seedlings</tissue>
    </source>
</reference>
<proteinExistence type="predicted"/>
<dbReference type="Proteomes" id="UP000289340">
    <property type="component" value="Chromosome 18"/>
</dbReference>
<feature type="domain" description="Poor homologous synapsis 1 PH" evidence="1">
    <location>
        <begin position="20"/>
        <end position="194"/>
    </location>
</feature>
<keyword evidence="3" id="KW-1185">Reference proteome</keyword>
<sequence>MAGNLAVIEHSNKNSARLREQWEICFARFIPYPTLPPSSDLLPLPPRLRNLSPRGNWISSSSVAFLRLSLSHLLLTVSFNAALLEEHYVTKLHFTWPQVSCVSGYPARGIRTVIVSYRDSLGEARFLFFNHGLDIQMLILAFLIVKSCGGGGGGSGWVGRIQKFAMRFPTIYEAESFINVLKEILKGDKDPEPLNTDFGSEISSQSEFMSTNKLSHSRACEDLSFMTPVDNYIPQLPLYANNEVGRPLGSQEKGTTSGHNFEGMLPALPPSFSTLLMDCSQNNHAQPTFSDKIELKSFVAAQSIVSEEIELKSQIVRYMEDSSFQDMLVKVEKVISELGGDMSL</sequence>
<evidence type="ECO:0000313" key="2">
    <source>
        <dbReference type="EMBL" id="RZB52037.1"/>
    </source>
</evidence>
<gene>
    <name evidence="2" type="ORF">D0Y65_048457</name>
</gene>
<dbReference type="InterPro" id="IPR057619">
    <property type="entry name" value="PH_PHS1"/>
</dbReference>
<organism evidence="2 3">
    <name type="scientific">Glycine soja</name>
    <name type="common">Wild soybean</name>
    <dbReference type="NCBI Taxonomy" id="3848"/>
    <lineage>
        <taxon>Eukaryota</taxon>
        <taxon>Viridiplantae</taxon>
        <taxon>Streptophyta</taxon>
        <taxon>Embryophyta</taxon>
        <taxon>Tracheophyta</taxon>
        <taxon>Spermatophyta</taxon>
        <taxon>Magnoliopsida</taxon>
        <taxon>eudicotyledons</taxon>
        <taxon>Gunneridae</taxon>
        <taxon>Pentapetalae</taxon>
        <taxon>rosids</taxon>
        <taxon>fabids</taxon>
        <taxon>Fabales</taxon>
        <taxon>Fabaceae</taxon>
        <taxon>Papilionoideae</taxon>
        <taxon>50 kb inversion clade</taxon>
        <taxon>NPAAA clade</taxon>
        <taxon>indigoferoid/millettioid clade</taxon>
        <taxon>Phaseoleae</taxon>
        <taxon>Glycine</taxon>
        <taxon>Glycine subgen. Soja</taxon>
    </lineage>
</organism>
<comment type="caution">
    <text evidence="2">The sequence shown here is derived from an EMBL/GenBank/DDBJ whole genome shotgun (WGS) entry which is preliminary data.</text>
</comment>
<dbReference type="EMBL" id="QZWG01000018">
    <property type="protein sequence ID" value="RZB52037.1"/>
    <property type="molecule type" value="Genomic_DNA"/>
</dbReference>